<gene>
    <name evidence="2" type="ORF">SAMN05216361_4072</name>
</gene>
<dbReference type="AlphaFoldDB" id="A0A1M5R7N8"/>
<evidence type="ECO:0000313" key="2">
    <source>
        <dbReference type="EMBL" id="SHH22188.1"/>
    </source>
</evidence>
<accession>A0A1M5R7N8</accession>
<reference evidence="3" key="1">
    <citation type="submission" date="2016-11" db="EMBL/GenBank/DDBJ databases">
        <authorList>
            <person name="Varghese N."/>
            <person name="Submissions S."/>
        </authorList>
    </citation>
    <scope>NUCLEOTIDE SEQUENCE [LARGE SCALE GENOMIC DNA]</scope>
    <source>
        <strain evidence="3">CGMCC 1.8995</strain>
    </source>
</reference>
<dbReference type="Proteomes" id="UP000184520">
    <property type="component" value="Unassembled WGS sequence"/>
</dbReference>
<sequence length="508" mass="57047">MGHTSLSGFIPETVGKARLAWDSVAICNVIRDTHMDARPSIAKTLTSCFSLVCLLFPLLVSAQAVNESQILSKLNDIIRDKTTTYDLQISKLDTLIANANALRADTAENAVLAYKLLLAAKQNEFEGVKAHAQQVVQMATRTQDYRSQGFALRAVLAYQAAVSPGDTLATKQQLMTLLSRRLKDTDKALILYDIGMSDSRTGNVMSALDFLEQAQQAFWQLSNFLVWREVVEKQISLLLDMQWYSKALAKSQQLVSFLQSQSGNMPFNLTDKMLSIMAAESKWDDIEAVAMRMLDAGVEANNIQAQFAAGFWLMHISLQRQQMDMVTRWLTKLDEWLLEYPQLTPRRLFVLDKVTYFIESGELDAAMQLQAGISQDLLAGEEDAYLTIRQHLLNQVALAVAQNDIRGTEQAYEALLGWIDEERNRVLSLTMEQISADFAALQHSSQREIASLSQSLAIQKESKAREATFNNLLIGIVCLLTLIIAGLGYFYVRLKNKKQSSRRRRRSA</sequence>
<keyword evidence="1" id="KW-1133">Transmembrane helix</keyword>
<dbReference type="STRING" id="634436.SAMN05216361_4072"/>
<keyword evidence="1" id="KW-0472">Membrane</keyword>
<keyword evidence="1" id="KW-0812">Transmembrane</keyword>
<name>A0A1M5R7N8_9ALTE</name>
<dbReference type="EMBL" id="FQWD01000007">
    <property type="protein sequence ID" value="SHH22188.1"/>
    <property type="molecule type" value="Genomic_DNA"/>
</dbReference>
<proteinExistence type="predicted"/>
<organism evidence="2 3">
    <name type="scientific">Marisediminitalea aggregata</name>
    <dbReference type="NCBI Taxonomy" id="634436"/>
    <lineage>
        <taxon>Bacteria</taxon>
        <taxon>Pseudomonadati</taxon>
        <taxon>Pseudomonadota</taxon>
        <taxon>Gammaproteobacteria</taxon>
        <taxon>Alteromonadales</taxon>
        <taxon>Alteromonadaceae</taxon>
        <taxon>Marisediminitalea</taxon>
    </lineage>
</organism>
<evidence type="ECO:0000256" key="1">
    <source>
        <dbReference type="SAM" id="Phobius"/>
    </source>
</evidence>
<evidence type="ECO:0000313" key="3">
    <source>
        <dbReference type="Proteomes" id="UP000184520"/>
    </source>
</evidence>
<dbReference type="OrthoDB" id="6378707at2"/>
<feature type="transmembrane region" description="Helical" evidence="1">
    <location>
        <begin position="472"/>
        <end position="492"/>
    </location>
</feature>
<keyword evidence="3" id="KW-1185">Reference proteome</keyword>
<dbReference type="RefSeq" id="WP_073325014.1">
    <property type="nucleotide sequence ID" value="NZ_FQWD01000007.1"/>
</dbReference>
<protein>
    <submittedName>
        <fullName evidence="2">Uncharacterized protein</fullName>
    </submittedName>
</protein>